<feature type="region of interest" description="Disordered" evidence="1">
    <location>
        <begin position="1054"/>
        <end position="1330"/>
    </location>
</feature>
<feature type="compositionally biased region" description="Low complexity" evidence="1">
    <location>
        <begin position="409"/>
        <end position="420"/>
    </location>
</feature>
<feature type="compositionally biased region" description="Pro residues" evidence="1">
    <location>
        <begin position="388"/>
        <end position="397"/>
    </location>
</feature>
<comment type="caution">
    <text evidence="4">The sequence shown here is derived from an EMBL/GenBank/DDBJ whole genome shotgun (WGS) entry which is preliminary data.</text>
</comment>
<evidence type="ECO:0000259" key="2">
    <source>
        <dbReference type="Pfam" id="PF00850"/>
    </source>
</evidence>
<accession>A0ABR3SJ77</accession>
<feature type="compositionally biased region" description="Low complexity" evidence="1">
    <location>
        <begin position="1447"/>
        <end position="1461"/>
    </location>
</feature>
<feature type="compositionally biased region" description="Polar residues" evidence="1">
    <location>
        <begin position="1382"/>
        <end position="1404"/>
    </location>
</feature>
<dbReference type="NCBIfam" id="TIGR00449">
    <property type="entry name" value="tgt_general"/>
    <property type="match status" value="1"/>
</dbReference>
<dbReference type="CDD" id="cd09998">
    <property type="entry name" value="HDAC_Hos3"/>
    <property type="match status" value="1"/>
</dbReference>
<feature type="compositionally biased region" description="Basic and acidic residues" evidence="1">
    <location>
        <begin position="1104"/>
        <end position="1120"/>
    </location>
</feature>
<gene>
    <name evidence="4" type="primary">HOS3</name>
    <name evidence="4" type="ORF">SLS56_009276</name>
</gene>
<organism evidence="4 5">
    <name type="scientific">Neofusicoccum ribis</name>
    <dbReference type="NCBI Taxonomy" id="45134"/>
    <lineage>
        <taxon>Eukaryota</taxon>
        <taxon>Fungi</taxon>
        <taxon>Dikarya</taxon>
        <taxon>Ascomycota</taxon>
        <taxon>Pezizomycotina</taxon>
        <taxon>Dothideomycetes</taxon>
        <taxon>Dothideomycetes incertae sedis</taxon>
        <taxon>Botryosphaeriales</taxon>
        <taxon>Botryosphaeriaceae</taxon>
        <taxon>Neofusicoccum</taxon>
    </lineage>
</organism>
<protein>
    <submittedName>
        <fullName evidence="4">Histone deacetylase</fullName>
    </submittedName>
</protein>
<dbReference type="InterPro" id="IPR023801">
    <property type="entry name" value="His_deacetylse_dom"/>
</dbReference>
<feature type="compositionally biased region" description="Polar residues" evidence="1">
    <location>
        <begin position="1138"/>
        <end position="1148"/>
    </location>
</feature>
<proteinExistence type="predicted"/>
<dbReference type="InterPro" id="IPR000286">
    <property type="entry name" value="HDACs"/>
</dbReference>
<dbReference type="PANTHER" id="PTHR47558">
    <property type="entry name" value="HISTONE DEACETYLASE HOS3"/>
    <property type="match status" value="1"/>
</dbReference>
<dbReference type="Gene3D" id="3.40.800.20">
    <property type="entry name" value="Histone deacetylase domain"/>
    <property type="match status" value="1"/>
</dbReference>
<dbReference type="SUPFAM" id="SSF52768">
    <property type="entry name" value="Arginase/deacetylase"/>
    <property type="match status" value="1"/>
</dbReference>
<feature type="domain" description="Histone deacetylase" evidence="2">
    <location>
        <begin position="576"/>
        <end position="911"/>
    </location>
</feature>
<evidence type="ECO:0000313" key="4">
    <source>
        <dbReference type="EMBL" id="KAL1621282.1"/>
    </source>
</evidence>
<feature type="region of interest" description="Disordered" evidence="1">
    <location>
        <begin position="359"/>
        <end position="468"/>
    </location>
</feature>
<dbReference type="InterPro" id="IPR053244">
    <property type="entry name" value="HDAC_HD_type_1"/>
</dbReference>
<dbReference type="Proteomes" id="UP001521116">
    <property type="component" value="Unassembled WGS sequence"/>
</dbReference>
<dbReference type="Pfam" id="PF01702">
    <property type="entry name" value="TGT"/>
    <property type="match status" value="1"/>
</dbReference>
<feature type="compositionally biased region" description="Low complexity" evidence="1">
    <location>
        <begin position="1201"/>
        <end position="1220"/>
    </location>
</feature>
<feature type="compositionally biased region" description="Low complexity" evidence="1">
    <location>
        <begin position="441"/>
        <end position="460"/>
    </location>
</feature>
<dbReference type="InterPro" id="IPR037138">
    <property type="entry name" value="His_deacetylse_dom_sf"/>
</dbReference>
<dbReference type="SUPFAM" id="SSF51713">
    <property type="entry name" value="tRNA-guanine transglycosylase"/>
    <property type="match status" value="1"/>
</dbReference>
<keyword evidence="5" id="KW-1185">Reference proteome</keyword>
<evidence type="ECO:0000313" key="5">
    <source>
        <dbReference type="Proteomes" id="UP001521116"/>
    </source>
</evidence>
<evidence type="ECO:0000256" key="1">
    <source>
        <dbReference type="SAM" id="MobiDB-lite"/>
    </source>
</evidence>
<dbReference type="Pfam" id="PF00850">
    <property type="entry name" value="Hist_deacetyl"/>
    <property type="match status" value="1"/>
</dbReference>
<dbReference type="InterPro" id="IPR002616">
    <property type="entry name" value="tRNA_ribo_trans-like"/>
</dbReference>
<feature type="compositionally biased region" description="Low complexity" evidence="1">
    <location>
        <begin position="1269"/>
        <end position="1293"/>
    </location>
</feature>
<dbReference type="PRINTS" id="PR01270">
    <property type="entry name" value="HDASUPER"/>
</dbReference>
<dbReference type="InterPro" id="IPR023696">
    <property type="entry name" value="Ureohydrolase_dom_sf"/>
</dbReference>
<name>A0ABR3SJ77_9PEZI</name>
<sequence length="1539" mass="167383">MLARASTLQLPHGPVQLPVFMAVGTQASLKGLTPEQLEETGCRLCLNNTYHLFQMVSLLKLAKVTEEGVRFLSPHDGKPMLLTPEHSISLQNSIGSDIIMQLDDVIATTSPDHARIKEATERSVRWLDRCIEAHKYPEKQNLFCIIQGGLDLDLRRQCCEEMVARDTPGIAIGGLSGGEAKEAYCQVVKTCAEMLPEKKPRYVMGVGYPEDLVVSVALGTDMFDCVWPTRTARFGNAITSSGVLNLRHFSCASDFSPVEEGCGCTCCRPTEDGGLGVTRAYIHHLTAKETAGAHLLTMHNVHYQMSLMRSVRTAIIEDRYPDFLRDFFNRRHPAKDYPGWAVEALAGLQKPVKRLSINTAAKTPLPSSPAMDSPHRRSSSYYSRMPKSPTPGAPLPSPLNRSTSSLGVRPASPALSRRSSIVSLQGASADSSHTPRKSVSRRTSGNLRSSGSSALASPRSVPIEEAPPLTAQKVASDFFAKELEYHKNEDLSTQTVVILHDACYGHRFSRPKTTKSALSMIVERPERIHAGILGISTAYVRFAERHAGGPHAPHPKRDPPQELPFTIRRTSRTLDITSPFVTNVHGTKWMEELQTMCNAAGEKLALNGKELARVEEPGQPEKEKFHEGDLYLSSESLNAFQGALGGVCDGIDAVFSGTKDKPRNAFVCVRPPGHHCSADFPSGFCWLNNVHVGIEYAAQTHGLTHAAIIDFDLHHGDGSQAIAWERNTKVANMPAKQPKNAAPLKRTQIGYFSLHDINSYPCEWGDIEKVQAASLCIENAHGQTVWNVHLQPWKTEEEFWKLYETRYLALVEKARVFLRAHTQRLRASPSQPQPKAAIFISAGFDASEWEGQGMQRHKVNVPTDFYARFTQDIVKMSQEENLGVDGRVISVLEGGYSDRALASGVLSHLSGLCEGQKIPVAKKEPIALNGLGNEMMIDHPVLQQAYENGEKTLRYNVEWWHEANLTALETMVYPPPPPAPKKQQRGGTQGNFATPTQSFTAKVVDPEKFIRNASGHLVPIRELPRPPTPPPPDVNWIIAAHELCKLLIPTDRQTKSCKPEELSEPRTKKEKVLPPEVPVNPSGRQLRDRKPKVTNYSEPPSDDENFHTRSASRTDRRRTIGDYPTGVDSDIPELPQLQRRQSLVSEISSVAGDRPSSRASTVASRQPPASGVQVKKARAPRTTKAEATKANGTMKPPPRPIASRASSYAQTSKTAAPTKTAKAKSESPTDDMDQLTSGIKKITLKMPTREEHDARQAAAAAAEKEVKKPVAPKAATKKAPAARGTKTTAASKKAAAKETKPTPPTTEQSEDAMSIASYTSASNQSESMIVPPEPMVAESAAVIGQPEPAVAASESNLAVPGLAEAQHGRTLSRQSIENMAEQIMNSFPPQLASPSELSEGSTPQGLLETAAPVRVPEVTPRPDSPPPPPPATMPQFIQYDPGESGHGTTATAGPGADGAPTVLQWMAPNSDPEASGSHGPPSSPGRKQKQALPVFTPNSFIPFGQAAAPRVEPGHEETQVKQETEAQAMGTLDVPGAKE</sequence>
<feature type="compositionally biased region" description="Pro residues" evidence="1">
    <location>
        <begin position="1422"/>
        <end position="1432"/>
    </location>
</feature>
<dbReference type="PANTHER" id="PTHR47558:SF1">
    <property type="entry name" value="HISTONE DEACETYLASE HOS3"/>
    <property type="match status" value="1"/>
</dbReference>
<feature type="compositionally biased region" description="Polar residues" evidence="1">
    <location>
        <begin position="1316"/>
        <end position="1327"/>
    </location>
</feature>
<dbReference type="InterPro" id="IPR036511">
    <property type="entry name" value="TGT-like_sf"/>
</dbReference>
<dbReference type="Gene3D" id="3.20.20.105">
    <property type="entry name" value="Queuine tRNA-ribosyltransferase-like"/>
    <property type="match status" value="1"/>
</dbReference>
<dbReference type="EMBL" id="JAJVDC020000154">
    <property type="protein sequence ID" value="KAL1621282.1"/>
    <property type="molecule type" value="Genomic_DNA"/>
</dbReference>
<feature type="region of interest" description="Disordered" evidence="1">
    <location>
        <begin position="1382"/>
        <end position="1539"/>
    </location>
</feature>
<evidence type="ECO:0000259" key="3">
    <source>
        <dbReference type="Pfam" id="PF01702"/>
    </source>
</evidence>
<feature type="compositionally biased region" description="Polar residues" evidence="1">
    <location>
        <begin position="421"/>
        <end position="432"/>
    </location>
</feature>
<feature type="domain" description="tRNA-guanine(15) transglycosylase-like" evidence="3">
    <location>
        <begin position="53"/>
        <end position="331"/>
    </location>
</feature>
<feature type="compositionally biased region" description="Basic and acidic residues" evidence="1">
    <location>
        <begin position="1512"/>
        <end position="1524"/>
    </location>
</feature>
<feature type="compositionally biased region" description="Basic and acidic residues" evidence="1">
    <location>
        <begin position="1054"/>
        <end position="1073"/>
    </location>
</feature>
<reference evidence="4 5" key="1">
    <citation type="submission" date="2024-02" db="EMBL/GenBank/DDBJ databases">
        <title>De novo assembly and annotation of 12 fungi associated with fruit tree decline syndrome in Ontario, Canada.</title>
        <authorList>
            <person name="Sulman M."/>
            <person name="Ellouze W."/>
            <person name="Ilyukhin E."/>
        </authorList>
    </citation>
    <scope>NUCLEOTIDE SEQUENCE [LARGE SCALE GENOMIC DNA]</scope>
    <source>
        <strain evidence="4 5">M1-105</strain>
    </source>
</reference>